<feature type="transmembrane region" description="Helical" evidence="1">
    <location>
        <begin position="56"/>
        <end position="80"/>
    </location>
</feature>
<dbReference type="RefSeq" id="WP_125459409.1">
    <property type="nucleotide sequence ID" value="NZ_CP126026.1"/>
</dbReference>
<evidence type="ECO:0000313" key="2">
    <source>
        <dbReference type="EMBL" id="MEY9315585.1"/>
    </source>
</evidence>
<keyword evidence="1" id="KW-0472">Membrane</keyword>
<keyword evidence="1" id="KW-0812">Transmembrane</keyword>
<evidence type="ECO:0000313" key="3">
    <source>
        <dbReference type="Proteomes" id="UP001565471"/>
    </source>
</evidence>
<accession>A0ABV4EXM1</accession>
<protein>
    <submittedName>
        <fullName evidence="2">Uncharacterized protein</fullName>
    </submittedName>
</protein>
<dbReference type="Proteomes" id="UP001565471">
    <property type="component" value="Unassembled WGS sequence"/>
</dbReference>
<keyword evidence="1" id="KW-1133">Transmembrane helix</keyword>
<proteinExistence type="predicted"/>
<evidence type="ECO:0000256" key="1">
    <source>
        <dbReference type="SAM" id="Phobius"/>
    </source>
</evidence>
<feature type="transmembrane region" description="Helical" evidence="1">
    <location>
        <begin position="29"/>
        <end position="50"/>
    </location>
</feature>
<reference evidence="2 3" key="1">
    <citation type="submission" date="2024-07" db="EMBL/GenBank/DDBJ databases">
        <title>Genomic Encyclopedia of Type Strains, Phase V (KMG-V): Genome sequencing to study the core and pangenomes of soil and plant-associated prokaryotes.</title>
        <authorList>
            <person name="Whitman W."/>
        </authorList>
    </citation>
    <scope>NUCLEOTIDE SEQUENCE [LARGE SCALE GENOMIC DNA]</scope>
    <source>
        <strain evidence="2 3">USDA 415</strain>
    </source>
</reference>
<comment type="caution">
    <text evidence="2">The sequence shown here is derived from an EMBL/GenBank/DDBJ whole genome shotgun (WGS) entry which is preliminary data.</text>
</comment>
<sequence>MRAQGLVMLFVFLGNLIGGTVLGLRQHCLVLAPVALAELALLAAIGVARLSWSETALLMIIAIVALQVGYLAGTFAPPFWSRTSTPRLALRRSQ</sequence>
<organism evidence="2 3">
    <name type="scientific">Bradyrhizobium elkanii</name>
    <dbReference type="NCBI Taxonomy" id="29448"/>
    <lineage>
        <taxon>Bacteria</taxon>
        <taxon>Pseudomonadati</taxon>
        <taxon>Pseudomonadota</taxon>
        <taxon>Alphaproteobacteria</taxon>
        <taxon>Hyphomicrobiales</taxon>
        <taxon>Nitrobacteraceae</taxon>
        <taxon>Bradyrhizobium</taxon>
    </lineage>
</organism>
<dbReference type="EMBL" id="JBGBZA010000002">
    <property type="protein sequence ID" value="MEY9315585.1"/>
    <property type="molecule type" value="Genomic_DNA"/>
</dbReference>
<keyword evidence="3" id="KW-1185">Reference proteome</keyword>
<gene>
    <name evidence="2" type="ORF">ABIF29_002384</name>
</gene>
<name>A0ABV4EXM1_BRAEL</name>
<feature type="transmembrane region" description="Helical" evidence="1">
    <location>
        <begin position="6"/>
        <end position="24"/>
    </location>
</feature>